<protein>
    <recommendedName>
        <fullName evidence="8">Glucan endo-1,3-beta-D-glucosidase</fullName>
    </recommendedName>
</protein>
<evidence type="ECO:0000256" key="4">
    <source>
        <dbReference type="RuleBase" id="RU004335"/>
    </source>
</evidence>
<dbReference type="SUPFAM" id="SSF51445">
    <property type="entry name" value="(Trans)glycosidases"/>
    <property type="match status" value="1"/>
</dbReference>
<keyword evidence="7" id="KW-1185">Reference proteome</keyword>
<dbReference type="PROSITE" id="PS00587">
    <property type="entry name" value="GLYCOSYL_HYDROL_F17"/>
    <property type="match status" value="1"/>
</dbReference>
<dbReference type="InterPro" id="IPR017853">
    <property type="entry name" value="GH"/>
</dbReference>
<organism evidence="6 7">
    <name type="scientific">Camellia sinensis var. sinensis</name>
    <name type="common">China tea</name>
    <dbReference type="NCBI Taxonomy" id="542762"/>
    <lineage>
        <taxon>Eukaryota</taxon>
        <taxon>Viridiplantae</taxon>
        <taxon>Streptophyta</taxon>
        <taxon>Embryophyta</taxon>
        <taxon>Tracheophyta</taxon>
        <taxon>Spermatophyta</taxon>
        <taxon>Magnoliopsida</taxon>
        <taxon>eudicotyledons</taxon>
        <taxon>Gunneridae</taxon>
        <taxon>Pentapetalae</taxon>
        <taxon>asterids</taxon>
        <taxon>Ericales</taxon>
        <taxon>Theaceae</taxon>
        <taxon>Camellia</taxon>
    </lineage>
</organism>
<evidence type="ECO:0000256" key="3">
    <source>
        <dbReference type="ARBA" id="ARBA00023295"/>
    </source>
</evidence>
<dbReference type="EMBL" id="SDRB02012712">
    <property type="protein sequence ID" value="THF96892.1"/>
    <property type="molecule type" value="Genomic_DNA"/>
</dbReference>
<dbReference type="InterPro" id="IPR000490">
    <property type="entry name" value="Glyco_hydro_17"/>
</dbReference>
<keyword evidence="3 5" id="KW-0326">Glycosidase</keyword>
<name>A0A4S4D3L9_CAMSN</name>
<evidence type="ECO:0000256" key="1">
    <source>
        <dbReference type="ARBA" id="ARBA00008773"/>
    </source>
</evidence>
<dbReference type="PANTHER" id="PTHR32227">
    <property type="entry name" value="GLUCAN ENDO-1,3-BETA-GLUCOSIDASE BG1-RELATED-RELATED"/>
    <property type="match status" value="1"/>
</dbReference>
<evidence type="ECO:0000256" key="2">
    <source>
        <dbReference type="ARBA" id="ARBA00022801"/>
    </source>
</evidence>
<dbReference type="InterPro" id="IPR044965">
    <property type="entry name" value="Glyco_hydro_17_plant"/>
</dbReference>
<evidence type="ECO:0000313" key="7">
    <source>
        <dbReference type="Proteomes" id="UP000306102"/>
    </source>
</evidence>
<evidence type="ECO:0000256" key="5">
    <source>
        <dbReference type="RuleBase" id="RU004336"/>
    </source>
</evidence>
<dbReference type="GO" id="GO:0004553">
    <property type="term" value="F:hydrolase activity, hydrolyzing O-glycosyl compounds"/>
    <property type="evidence" value="ECO:0007669"/>
    <property type="project" value="InterPro"/>
</dbReference>
<keyword evidence="2 5" id="KW-0378">Hydrolase</keyword>
<gene>
    <name evidence="6" type="ORF">TEA_021484</name>
</gene>
<evidence type="ECO:0000313" key="6">
    <source>
        <dbReference type="EMBL" id="THF96892.1"/>
    </source>
</evidence>
<dbReference type="Gene3D" id="3.20.20.80">
    <property type="entry name" value="Glycosidases"/>
    <property type="match status" value="1"/>
</dbReference>
<dbReference type="Proteomes" id="UP000306102">
    <property type="component" value="Unassembled WGS sequence"/>
</dbReference>
<reference evidence="6 7" key="1">
    <citation type="journal article" date="2018" name="Proc. Natl. Acad. Sci. U.S.A.">
        <title>Draft genome sequence of Camellia sinensis var. sinensis provides insights into the evolution of the tea genome and tea quality.</title>
        <authorList>
            <person name="Wei C."/>
            <person name="Yang H."/>
            <person name="Wang S."/>
            <person name="Zhao J."/>
            <person name="Liu C."/>
            <person name="Gao L."/>
            <person name="Xia E."/>
            <person name="Lu Y."/>
            <person name="Tai Y."/>
            <person name="She G."/>
            <person name="Sun J."/>
            <person name="Cao H."/>
            <person name="Tong W."/>
            <person name="Gao Q."/>
            <person name="Li Y."/>
            <person name="Deng W."/>
            <person name="Jiang X."/>
            <person name="Wang W."/>
            <person name="Chen Q."/>
            <person name="Zhang S."/>
            <person name="Li H."/>
            <person name="Wu J."/>
            <person name="Wang P."/>
            <person name="Li P."/>
            <person name="Shi C."/>
            <person name="Zheng F."/>
            <person name="Jian J."/>
            <person name="Huang B."/>
            <person name="Shan D."/>
            <person name="Shi M."/>
            <person name="Fang C."/>
            <person name="Yue Y."/>
            <person name="Li F."/>
            <person name="Li D."/>
            <person name="Wei S."/>
            <person name="Han B."/>
            <person name="Jiang C."/>
            <person name="Yin Y."/>
            <person name="Xia T."/>
            <person name="Zhang Z."/>
            <person name="Bennetzen J.L."/>
            <person name="Zhao S."/>
            <person name="Wan X."/>
        </authorList>
    </citation>
    <scope>NUCLEOTIDE SEQUENCE [LARGE SCALE GENOMIC DNA]</scope>
    <source>
        <strain evidence="7">cv. Shuchazao</strain>
        <tissue evidence="6">Leaf</tissue>
    </source>
</reference>
<comment type="caution">
    <text evidence="6">The sequence shown here is derived from an EMBL/GenBank/DDBJ whole genome shotgun (WGS) entry which is preliminary data.</text>
</comment>
<accession>A0A4S4D3L9</accession>
<comment type="similarity">
    <text evidence="1 4">Belongs to the glycosyl hydrolase 17 family.</text>
</comment>
<sequence length="434" mass="47892">MVRELLGGKRRKKIKRKVIEWKKLCAEATPSFVGSENLMESGYGINELCFNFSQNLMESGYGINELCFNFSQNLMESGYGINELCFNFSQNLMESGYGINELCFNFSQNLMESAAAAPIRICYGRVANNLPPPSTAVNLLKSNGITTVRLFNTDPDTLTSFSGTGISLMIGVPNELLPSLATTTIDPSLQWLQSNIFSHISPTQIKYIAVGNEILLKDPFYTPYLVPAINNLYIALQTLGLSDTIKLSTSHAASILMNSYPPSASTFDPNHQSIMGPLLQFLKDTGSPLMVNVYPFFSFPNNPQFVSLDYALFRGRIIEIDQNLVYDNLFDATIDAFVYAMEREGFEGIPVVVAETGWPTGGGEAASGENALAYNGNVVRRALNDVGTPKRPGLGVEVFLFDLFDENEKDEGECEKHFGIFGLDGVEAYDLNFN</sequence>
<dbReference type="GO" id="GO:0005975">
    <property type="term" value="P:carbohydrate metabolic process"/>
    <property type="evidence" value="ECO:0007669"/>
    <property type="project" value="InterPro"/>
</dbReference>
<dbReference type="Pfam" id="PF00332">
    <property type="entry name" value="Glyco_hydro_17"/>
    <property type="match status" value="1"/>
</dbReference>
<dbReference type="AlphaFoldDB" id="A0A4S4D3L9"/>
<evidence type="ECO:0008006" key="8">
    <source>
        <dbReference type="Google" id="ProtNLM"/>
    </source>
</evidence>
<proteinExistence type="inferred from homology"/>
<dbReference type="FunFam" id="3.20.20.80:FF:000010">
    <property type="entry name" value="glucan endo-1,3-beta-glucosidase, basic"/>
    <property type="match status" value="1"/>
</dbReference>